<comment type="caution">
    <text evidence="1">The sequence shown here is derived from an EMBL/GenBank/DDBJ whole genome shotgun (WGS) entry which is preliminary data.</text>
</comment>
<organism evidence="1 2">
    <name type="scientific">Maribacter aurantiacus</name>
    <dbReference type="NCBI Taxonomy" id="1882343"/>
    <lineage>
        <taxon>Bacteria</taxon>
        <taxon>Pseudomonadati</taxon>
        <taxon>Bacteroidota</taxon>
        <taxon>Flavobacteriia</taxon>
        <taxon>Flavobacteriales</taxon>
        <taxon>Flavobacteriaceae</taxon>
        <taxon>Maribacter</taxon>
    </lineage>
</organism>
<dbReference type="EMBL" id="VBUK01000001">
    <property type="protein sequence ID" value="TLF46520.1"/>
    <property type="molecule type" value="Genomic_DNA"/>
</dbReference>
<reference evidence="1 2" key="1">
    <citation type="journal article" date="2017" name="Int. J. Syst. Evol. Microbiol.">
        <title>Maripseudobacter aurantiacus gen. nov., sp. nov., a novel member of the family Flavobacteriaceae isolated from a sedimentation basin.</title>
        <authorList>
            <person name="Chen C."/>
            <person name="Su Y."/>
            <person name="Tao T."/>
            <person name="Fu G."/>
            <person name="Zhang C."/>
            <person name="Sun C."/>
            <person name="Zhang X."/>
            <person name="Wu M."/>
        </authorList>
    </citation>
    <scope>NUCLEOTIDE SEQUENCE [LARGE SCALE GENOMIC DNA]</scope>
    <source>
        <strain evidence="2">CDA4</strain>
    </source>
</reference>
<accession>A0A5R8MAJ5</accession>
<keyword evidence="2" id="KW-1185">Reference proteome</keyword>
<protein>
    <submittedName>
        <fullName evidence="1">Uncharacterized protein</fullName>
    </submittedName>
</protein>
<gene>
    <name evidence="1" type="ORF">FEK29_01720</name>
</gene>
<name>A0A5R8MAJ5_9FLAO</name>
<dbReference type="AlphaFoldDB" id="A0A5R8MAJ5"/>
<evidence type="ECO:0000313" key="2">
    <source>
        <dbReference type="Proteomes" id="UP000308382"/>
    </source>
</evidence>
<evidence type="ECO:0000313" key="1">
    <source>
        <dbReference type="EMBL" id="TLF46520.1"/>
    </source>
</evidence>
<dbReference type="Proteomes" id="UP000308382">
    <property type="component" value="Unassembled WGS sequence"/>
</dbReference>
<proteinExistence type="predicted"/>
<dbReference type="RefSeq" id="WP_138256674.1">
    <property type="nucleotide sequence ID" value="NZ_VBUK01000001.1"/>
</dbReference>
<dbReference type="OrthoDB" id="1245542at2"/>
<sequence length="205" mass="23994">MKSTFTYDLRKEKRLSELLDTYYSKGLRHYDFERIQNLREQLRGVDVILKHRKTQETFLVDEKAQLDYINEDLPTFAFELHYLKNGTLKDGWLFDSSKKTDFYTLVTAIYEDEPAKYTSCKVTFVNRSKLVAFLEAKGVTRHSLLDYYQNGTVPHGKMEIQELNPKTAGYLYHSKNNKAEQPFNLILKLDYLLSNGIAKNLSRIG</sequence>